<dbReference type="GeneID" id="11520262"/>
<dbReference type="HOGENOM" id="CLU_038858_0_0_1"/>
<dbReference type="Proteomes" id="UP000008181">
    <property type="component" value="Chromosome 4"/>
</dbReference>
<feature type="compositionally biased region" description="Low complexity" evidence="1">
    <location>
        <begin position="265"/>
        <end position="276"/>
    </location>
</feature>
<gene>
    <name evidence="2" type="ORF">THITE_2052787</name>
</gene>
<sequence>MAPFGKKCRHGPNCWYLRIGICQYLHSDSDHAAVRRTRLDELHRGLSRHRQELVDVASLAPESEDNFVGIAQERELASFNKVCGGEIAVPADTWSSGIPPRFTPPTGPLELPRDDHNGPLRRDFPRYTFQFEPLLRSVELMQPTFDMEAVDVISNAGNLSKLYEMLRNTSWQAMRFELELRGRTLLLSRWSDDPALAFRPGYGGGFERETCRHGAEEDPVLRHSASHHRVVAYRFGGLQYVVQSEVDAYSCNGDDHARPPPPPQSQTQSQPAAPARCGSKHNQARLRGRPPPRQKKRAASTHISGFAALTLDDPGDSKAFAAAATTTTTLPKKTATTPTLSKTPPPTTTTETRTTATSPTLLIHHAGRPIPPSWLVEIKTYNARTVGPRPLTALAQVYFARRAQLYEARHEGGVFLFRPRRGEAEAEGAAATGTGTGTGTGTVVRDVGGELCAWEHSEQPVLGKVAALVRAVRERVAEWRRGRGVVRAGMVCESDGTGAEGGVRVWLCEREGGAQGGDGLMPEDWGGSG</sequence>
<protein>
    <submittedName>
        <fullName evidence="2">Uncharacterized protein</fullName>
    </submittedName>
</protein>
<dbReference type="RefSeq" id="XP_003656084.1">
    <property type="nucleotide sequence ID" value="XM_003656036.1"/>
</dbReference>
<evidence type="ECO:0000256" key="1">
    <source>
        <dbReference type="SAM" id="MobiDB-lite"/>
    </source>
</evidence>
<dbReference type="OrthoDB" id="420564at2759"/>
<feature type="region of interest" description="Disordered" evidence="1">
    <location>
        <begin position="332"/>
        <end position="355"/>
    </location>
</feature>
<keyword evidence="3" id="KW-1185">Reference proteome</keyword>
<feature type="compositionally biased region" description="Basic residues" evidence="1">
    <location>
        <begin position="278"/>
        <end position="299"/>
    </location>
</feature>
<dbReference type="AlphaFoldDB" id="G2RAR7"/>
<proteinExistence type="predicted"/>
<dbReference type="PANTHER" id="PTHR35179">
    <property type="entry name" value="PROTEIN CBG02620"/>
    <property type="match status" value="1"/>
</dbReference>
<dbReference type="eggNOG" id="ENOG502RJIJ">
    <property type="taxonomic scope" value="Eukaryota"/>
</dbReference>
<dbReference type="PANTHER" id="PTHR35179:SF2">
    <property type="entry name" value="START DOMAIN-CONTAINING PROTEIN"/>
    <property type="match status" value="1"/>
</dbReference>
<name>G2RAR7_THETT</name>
<evidence type="ECO:0000313" key="3">
    <source>
        <dbReference type="Proteomes" id="UP000008181"/>
    </source>
</evidence>
<organism evidence="2 3">
    <name type="scientific">Thermothielavioides terrestris (strain ATCC 38088 / NRRL 8126)</name>
    <name type="common">Thielavia terrestris</name>
    <dbReference type="NCBI Taxonomy" id="578455"/>
    <lineage>
        <taxon>Eukaryota</taxon>
        <taxon>Fungi</taxon>
        <taxon>Dikarya</taxon>
        <taxon>Ascomycota</taxon>
        <taxon>Pezizomycotina</taxon>
        <taxon>Sordariomycetes</taxon>
        <taxon>Sordariomycetidae</taxon>
        <taxon>Sordariales</taxon>
        <taxon>Chaetomiaceae</taxon>
        <taxon>Thermothielavioides</taxon>
        <taxon>Thermothielavioides terrestris</taxon>
    </lineage>
</organism>
<dbReference type="EMBL" id="CP003012">
    <property type="protein sequence ID" value="AEO69748.1"/>
    <property type="molecule type" value="Genomic_DNA"/>
</dbReference>
<accession>G2RAR7</accession>
<feature type="region of interest" description="Disordered" evidence="1">
    <location>
        <begin position="250"/>
        <end position="300"/>
    </location>
</feature>
<evidence type="ECO:0000313" key="2">
    <source>
        <dbReference type="EMBL" id="AEO69748.1"/>
    </source>
</evidence>
<reference evidence="2 3" key="1">
    <citation type="journal article" date="2011" name="Nat. Biotechnol.">
        <title>Comparative genomic analysis of the thermophilic biomass-degrading fungi Myceliophthora thermophila and Thielavia terrestris.</title>
        <authorList>
            <person name="Berka R.M."/>
            <person name="Grigoriev I.V."/>
            <person name="Otillar R."/>
            <person name="Salamov A."/>
            <person name="Grimwood J."/>
            <person name="Reid I."/>
            <person name="Ishmael N."/>
            <person name="John T."/>
            <person name="Darmond C."/>
            <person name="Moisan M.-C."/>
            <person name="Henrissat B."/>
            <person name="Coutinho P.M."/>
            <person name="Lombard V."/>
            <person name="Natvig D.O."/>
            <person name="Lindquist E."/>
            <person name="Schmutz J."/>
            <person name="Lucas S."/>
            <person name="Harris P."/>
            <person name="Powlowski J."/>
            <person name="Bellemare A."/>
            <person name="Taylor D."/>
            <person name="Butler G."/>
            <person name="de Vries R.P."/>
            <person name="Allijn I.E."/>
            <person name="van den Brink J."/>
            <person name="Ushinsky S."/>
            <person name="Storms R."/>
            <person name="Powell A.J."/>
            <person name="Paulsen I.T."/>
            <person name="Elbourne L.D.H."/>
            <person name="Baker S.E."/>
            <person name="Magnuson J."/>
            <person name="LaBoissiere S."/>
            <person name="Clutterbuck A.J."/>
            <person name="Martinez D."/>
            <person name="Wogulis M."/>
            <person name="de Leon A.L."/>
            <person name="Rey M.W."/>
            <person name="Tsang A."/>
        </authorList>
    </citation>
    <scope>NUCLEOTIDE SEQUENCE [LARGE SCALE GENOMIC DNA]</scope>
    <source>
        <strain evidence="3">ATCC 38088 / NRRL 8126</strain>
    </source>
</reference>
<dbReference type="KEGG" id="ttt:THITE_2052787"/>